<dbReference type="Gene3D" id="3.30.420.40">
    <property type="match status" value="1"/>
</dbReference>
<gene>
    <name evidence="3" type="ORF">EDD36DRAFT_37652</name>
</gene>
<comment type="caution">
    <text evidence="3">The sequence shown here is derived from an EMBL/GenBank/DDBJ whole genome shotgun (WGS) entry which is preliminary data.</text>
</comment>
<dbReference type="Pfam" id="PF00012">
    <property type="entry name" value="HSP70"/>
    <property type="match status" value="1"/>
</dbReference>
<evidence type="ECO:0000256" key="2">
    <source>
        <dbReference type="ARBA" id="ARBA00022840"/>
    </source>
</evidence>
<organism evidence="3 4">
    <name type="scientific">Exophiala viscosa</name>
    <dbReference type="NCBI Taxonomy" id="2486360"/>
    <lineage>
        <taxon>Eukaryota</taxon>
        <taxon>Fungi</taxon>
        <taxon>Dikarya</taxon>
        <taxon>Ascomycota</taxon>
        <taxon>Pezizomycotina</taxon>
        <taxon>Eurotiomycetes</taxon>
        <taxon>Chaetothyriomycetidae</taxon>
        <taxon>Chaetothyriales</taxon>
        <taxon>Herpotrichiellaceae</taxon>
        <taxon>Exophiala</taxon>
    </lineage>
</organism>
<dbReference type="GO" id="GO:0140662">
    <property type="term" value="F:ATP-dependent protein folding chaperone"/>
    <property type="evidence" value="ECO:0007669"/>
    <property type="project" value="InterPro"/>
</dbReference>
<keyword evidence="2" id="KW-0067">ATP-binding</keyword>
<dbReference type="InterPro" id="IPR013126">
    <property type="entry name" value="Hsp_70_fam"/>
</dbReference>
<dbReference type="AlphaFoldDB" id="A0AAN6E5V7"/>
<dbReference type="PANTHER" id="PTHR14187">
    <property type="entry name" value="ALPHA KINASE/ELONGATION FACTOR 2 KINASE"/>
    <property type="match status" value="1"/>
</dbReference>
<evidence type="ECO:0000256" key="1">
    <source>
        <dbReference type="ARBA" id="ARBA00022741"/>
    </source>
</evidence>
<evidence type="ECO:0000313" key="3">
    <source>
        <dbReference type="EMBL" id="KAI1618641.1"/>
    </source>
</evidence>
<accession>A0AAN6E5V7</accession>
<dbReference type="PANTHER" id="PTHR14187:SF82">
    <property type="entry name" value="FAMILY CHAPERONE, PUTATIVE (AFU_ORTHOLOGUE AFUA_7G08575)-RELATED"/>
    <property type="match status" value="1"/>
</dbReference>
<proteinExistence type="predicted"/>
<dbReference type="SUPFAM" id="SSF53067">
    <property type="entry name" value="Actin-like ATPase domain"/>
    <property type="match status" value="2"/>
</dbReference>
<keyword evidence="1" id="KW-0547">Nucleotide-binding</keyword>
<keyword evidence="4" id="KW-1185">Reference proteome</keyword>
<dbReference type="PRINTS" id="PR00301">
    <property type="entry name" value="HEATSHOCK70"/>
</dbReference>
<dbReference type="EMBL" id="MU404350">
    <property type="protein sequence ID" value="KAI1618641.1"/>
    <property type="molecule type" value="Genomic_DNA"/>
</dbReference>
<evidence type="ECO:0008006" key="5">
    <source>
        <dbReference type="Google" id="ProtNLM"/>
    </source>
</evidence>
<protein>
    <recommendedName>
        <fullName evidence="5">Hsp70-like protein</fullName>
    </recommendedName>
</protein>
<sequence>MMKRKHSATEVKEPEDRYILVAVDYGTTFSGIAWVQTARPEVQTAIVQWPNDEGSLEGKTSEKVPTELYYDGQEWKWGFEIPDNQPRHQWFKLGLDPNHKNQELSLLAIDHPDEKALPPAYGDEPNEVKLTTAYLAKLRSHTIKLLGRKLGDALLNTTKVRFTITVPAIWDDAAKARTQQCATGAGMGREIRIISEPEAAVIYALDAMDPHNLNVKDCFVLCDAGGGTVDLISYEIVSKTPFVKVRETVPGTGGAYGSIFLNRIFKKYLEENLSDMDGFGDDTLEDALAEFESTLKRKFTGDEEKVVIRVPGLVDNAARGVRRQKLTIKATLLKDIFQPVMTAITTLIKSQLQQCKQAKAVILVGGFGQSPYLRKCIEKVVEDDIEIMQPAYGWTAVVRGALIKSLHDAAPGATRVGITTRRARRAYGTTIAHAFKSPKHIGRDKWFDGHTGVWRVNEMIWFVNKGDELNQSAPLETSFSQTQEVSKGLLSRETIELYAFTPRGDERSPEYPCDAVKRLVTLRADLSAIAATQIPREMGNDGKLYYVLDFQIKVAFFSAHMEYSLWYKNVEYGKVKAEYA</sequence>
<dbReference type="Proteomes" id="UP001203852">
    <property type="component" value="Unassembled WGS sequence"/>
</dbReference>
<dbReference type="CDD" id="cd10170">
    <property type="entry name" value="ASKHA_NBD_HSP70"/>
    <property type="match status" value="1"/>
</dbReference>
<reference evidence="3" key="1">
    <citation type="journal article" date="2022" name="bioRxiv">
        <title>Deciphering the potential niche of two novel black yeast fungi from a biological soil crust based on their genomes, phenotypes, and melanin regulation.</title>
        <authorList>
            <consortium name="DOE Joint Genome Institute"/>
            <person name="Carr E.C."/>
            <person name="Barton Q."/>
            <person name="Grambo S."/>
            <person name="Sullivan M."/>
            <person name="Renfro C.M."/>
            <person name="Kuo A."/>
            <person name="Pangilinan J."/>
            <person name="Lipzen A."/>
            <person name="Keymanesh K."/>
            <person name="Savage E."/>
            <person name="Barry K."/>
            <person name="Grigoriev I.V."/>
            <person name="Riekhof W.R."/>
            <person name="Harris S.S."/>
        </authorList>
    </citation>
    <scope>NUCLEOTIDE SEQUENCE</scope>
    <source>
        <strain evidence="3">JF 03-4F</strain>
    </source>
</reference>
<dbReference type="GO" id="GO:0005524">
    <property type="term" value="F:ATP binding"/>
    <property type="evidence" value="ECO:0007669"/>
    <property type="project" value="UniProtKB-KW"/>
</dbReference>
<dbReference type="InterPro" id="IPR043129">
    <property type="entry name" value="ATPase_NBD"/>
</dbReference>
<evidence type="ECO:0000313" key="4">
    <source>
        <dbReference type="Proteomes" id="UP001203852"/>
    </source>
</evidence>
<name>A0AAN6E5V7_9EURO</name>